<dbReference type="InterPro" id="IPR040476">
    <property type="entry name" value="CSD2"/>
</dbReference>
<keyword evidence="7 8" id="KW-0694">RNA-binding</keyword>
<dbReference type="PROSITE" id="PS50126">
    <property type="entry name" value="S1"/>
    <property type="match status" value="1"/>
</dbReference>
<dbReference type="Pfam" id="PF17876">
    <property type="entry name" value="CSD2"/>
    <property type="match status" value="1"/>
</dbReference>
<feature type="domain" description="S1 motif" evidence="10">
    <location>
        <begin position="646"/>
        <end position="727"/>
    </location>
</feature>
<name>A0ABU0W493_9GAMM</name>
<evidence type="ECO:0000256" key="8">
    <source>
        <dbReference type="HAMAP-Rule" id="MF_01895"/>
    </source>
</evidence>
<dbReference type="SMART" id="SM00955">
    <property type="entry name" value="RNB"/>
    <property type="match status" value="1"/>
</dbReference>
<feature type="compositionally biased region" description="Basic and acidic residues" evidence="9">
    <location>
        <begin position="732"/>
        <end position="741"/>
    </location>
</feature>
<feature type="compositionally biased region" description="Basic residues" evidence="9">
    <location>
        <begin position="742"/>
        <end position="757"/>
    </location>
</feature>
<dbReference type="NCBIfam" id="TIGR02063">
    <property type="entry name" value="RNase_R"/>
    <property type="match status" value="1"/>
</dbReference>
<dbReference type="Proteomes" id="UP001239019">
    <property type="component" value="Unassembled WGS sequence"/>
</dbReference>
<evidence type="ECO:0000256" key="6">
    <source>
        <dbReference type="ARBA" id="ARBA00022839"/>
    </source>
</evidence>
<sequence length="757" mass="86031">MTKENSNKTRWKDDPKAGREARRYEKPIPSREYILKCMEELGEPQAFEDLTEELGLIDPEEVEALTFRIRAMIRDGQIITNRRGALCLVDRVGLVTGIVTAHKDGFGFCIPDDGQEDVFLPPREMREIMHGDRVAVRVVDIDRRNRPVGSLARILSRNTEDLVGRYFEESGISFVVPDNSRYNQDIFVPPEKRGGAKHGQIVRVILEMYPSRRNQPIGRVDKILGDHRDPGMEIDIAVHSHGLPREWPDGVEAEAKSFGESVPDSAAEGRKDFRDVPLITIDDETAMDFDDAVFCERTENDGFRLLVAIADVAEYVQPDSALDAEAFRRGTSVYFPGTVIPMLPEVLSNGLCSLNPDVNRLTMVCELFFDENGKVKSSRFHEGIIRSHARLTYNKVWAMLQGDKELRREYEHVLGNVENLHDLFRKLLSRRHQRGAIDFETVETKFLFDDFGKIERIVPTERNDAHRLIEECMIAANVATGEFLAKHRMPTLYRVHEGPEQEKVTDLREFLGKLGLKLGGGESPEPKHYAQVLRDAQGREDDTLIQTVLLRSLKQAMYSPKNVGHFGLSHDTYLHFTSPIRRYPDLLVHRALKHVLRKEPEDEYAYGFKDMERIGGHCSSTERRADEATRDAADTLKCEFMQSRVGEEYEGMIVGVTSFGLFVKLKEVYIEGLVHVTSLPNDYYKFDAAGHRMVGERSGRVFRLTDSLKVRVVRVDPDERKIDLEPAEAEADGGRGGDGGRKGPKGRKGRKKGKRRD</sequence>
<dbReference type="PROSITE" id="PS01175">
    <property type="entry name" value="RIBONUCLEASE_II"/>
    <property type="match status" value="1"/>
</dbReference>
<dbReference type="InterPro" id="IPR004476">
    <property type="entry name" value="RNase_II/RNase_R"/>
</dbReference>
<evidence type="ECO:0000313" key="11">
    <source>
        <dbReference type="EMBL" id="MDQ2068839.1"/>
    </source>
</evidence>
<gene>
    <name evidence="8 11" type="primary">rnr</name>
    <name evidence="11" type="ORF">RBH19_02995</name>
</gene>
<dbReference type="SUPFAM" id="SSF50249">
    <property type="entry name" value="Nucleic acid-binding proteins"/>
    <property type="match status" value="4"/>
</dbReference>
<keyword evidence="5 8" id="KW-0378">Hydrolase</keyword>
<dbReference type="SMART" id="SM00357">
    <property type="entry name" value="CSP"/>
    <property type="match status" value="2"/>
</dbReference>
<evidence type="ECO:0000256" key="7">
    <source>
        <dbReference type="ARBA" id="ARBA00022884"/>
    </source>
</evidence>
<evidence type="ECO:0000256" key="1">
    <source>
        <dbReference type="ARBA" id="ARBA00001849"/>
    </source>
</evidence>
<dbReference type="PANTHER" id="PTHR23355:SF9">
    <property type="entry name" value="DIS3-LIKE EXONUCLEASE 2"/>
    <property type="match status" value="1"/>
</dbReference>
<comment type="caution">
    <text evidence="11">The sequence shown here is derived from an EMBL/GenBank/DDBJ whole genome shotgun (WGS) entry which is preliminary data.</text>
</comment>
<dbReference type="InterPro" id="IPR011129">
    <property type="entry name" value="CSD"/>
</dbReference>
<dbReference type="InterPro" id="IPR011805">
    <property type="entry name" value="RNase_R"/>
</dbReference>
<accession>A0ABU0W493</accession>
<comment type="catalytic activity">
    <reaction evidence="1 8">
        <text>Exonucleolytic cleavage in the 3'- to 5'-direction to yield nucleoside 5'-phosphates.</text>
        <dbReference type="EC" id="3.1.13.1"/>
    </reaction>
</comment>
<proteinExistence type="inferred from homology"/>
<dbReference type="InterPro" id="IPR022966">
    <property type="entry name" value="RNase_II/R_CS"/>
</dbReference>
<reference evidence="11 12" key="1">
    <citation type="submission" date="2023-08" db="EMBL/GenBank/DDBJ databases">
        <title>Whole-genome sequencing of halo(alkali)philic microorganisms from hypersaline lakes.</title>
        <authorList>
            <person name="Sorokin D.Y."/>
            <person name="Abbas B."/>
            <person name="Merkel A.Y."/>
        </authorList>
    </citation>
    <scope>NUCLEOTIDE SEQUENCE [LARGE SCALE GENOMIC DNA]</scope>
    <source>
        <strain evidence="11 12">AB-CW4</strain>
    </source>
</reference>
<dbReference type="InterPro" id="IPR003029">
    <property type="entry name" value="S1_domain"/>
</dbReference>
<comment type="subcellular location">
    <subcellularLocation>
        <location evidence="2 8">Cytoplasm</location>
    </subcellularLocation>
</comment>
<evidence type="ECO:0000256" key="4">
    <source>
        <dbReference type="ARBA" id="ARBA00022722"/>
    </source>
</evidence>
<dbReference type="InterPro" id="IPR050180">
    <property type="entry name" value="RNR_Ribonuclease"/>
</dbReference>
<comment type="similarity">
    <text evidence="8">Belongs to the RNR ribonuclease family. RNase R subfamily.</text>
</comment>
<evidence type="ECO:0000313" key="12">
    <source>
        <dbReference type="Proteomes" id="UP001239019"/>
    </source>
</evidence>
<comment type="function">
    <text evidence="8">3'-5' exoribonuclease that releases 5'-nucleoside monophosphates and is involved in maturation of structured RNAs.</text>
</comment>
<dbReference type="RefSeq" id="WP_306727338.1">
    <property type="nucleotide sequence ID" value="NZ_JAVDDT010000002.1"/>
</dbReference>
<dbReference type="InterPro" id="IPR001900">
    <property type="entry name" value="RNase_II/R"/>
</dbReference>
<dbReference type="EC" id="3.1.13.1" evidence="8"/>
<keyword evidence="6 8" id="KW-0269">Exonuclease</keyword>
<dbReference type="EMBL" id="JAVDDT010000002">
    <property type="protein sequence ID" value="MDQ2068839.1"/>
    <property type="molecule type" value="Genomic_DNA"/>
</dbReference>
<feature type="region of interest" description="Disordered" evidence="9">
    <location>
        <begin position="721"/>
        <end position="757"/>
    </location>
</feature>
<dbReference type="NCBIfam" id="TIGR00358">
    <property type="entry name" value="3_prime_RNase"/>
    <property type="match status" value="1"/>
</dbReference>
<protein>
    <recommendedName>
        <fullName evidence="8">Ribonuclease R</fullName>
        <shortName evidence="8">RNase R</shortName>
        <ecNumber evidence="8">3.1.13.1</ecNumber>
    </recommendedName>
</protein>
<evidence type="ECO:0000256" key="3">
    <source>
        <dbReference type="ARBA" id="ARBA00022490"/>
    </source>
</evidence>
<evidence type="ECO:0000256" key="5">
    <source>
        <dbReference type="ARBA" id="ARBA00022801"/>
    </source>
</evidence>
<evidence type="ECO:0000256" key="2">
    <source>
        <dbReference type="ARBA" id="ARBA00004496"/>
    </source>
</evidence>
<dbReference type="InterPro" id="IPR013223">
    <property type="entry name" value="RNase_B_OB_dom"/>
</dbReference>
<dbReference type="Pfam" id="PF00575">
    <property type="entry name" value="S1"/>
    <property type="match status" value="1"/>
</dbReference>
<evidence type="ECO:0000256" key="9">
    <source>
        <dbReference type="SAM" id="MobiDB-lite"/>
    </source>
</evidence>
<dbReference type="CDD" id="cd04471">
    <property type="entry name" value="S1_RNase_R"/>
    <property type="match status" value="1"/>
</dbReference>
<dbReference type="HAMAP" id="MF_01895">
    <property type="entry name" value="RNase_R"/>
    <property type="match status" value="1"/>
</dbReference>
<dbReference type="PANTHER" id="PTHR23355">
    <property type="entry name" value="RIBONUCLEASE"/>
    <property type="match status" value="1"/>
</dbReference>
<keyword evidence="12" id="KW-1185">Reference proteome</keyword>
<evidence type="ECO:0000259" key="10">
    <source>
        <dbReference type="PROSITE" id="PS50126"/>
    </source>
</evidence>
<dbReference type="Pfam" id="PF08206">
    <property type="entry name" value="OB_RNB"/>
    <property type="match status" value="1"/>
</dbReference>
<dbReference type="Pfam" id="PF00773">
    <property type="entry name" value="RNB"/>
    <property type="match status" value="1"/>
</dbReference>
<dbReference type="InterPro" id="IPR012340">
    <property type="entry name" value="NA-bd_OB-fold"/>
</dbReference>
<feature type="region of interest" description="Disordered" evidence="9">
    <location>
        <begin position="1"/>
        <end position="24"/>
    </location>
</feature>
<dbReference type="SMART" id="SM00316">
    <property type="entry name" value="S1"/>
    <property type="match status" value="2"/>
</dbReference>
<dbReference type="Gene3D" id="2.40.50.140">
    <property type="entry name" value="Nucleic acid-binding proteins"/>
    <property type="match status" value="2"/>
</dbReference>
<keyword evidence="4 8" id="KW-0540">Nuclease</keyword>
<keyword evidence="3 8" id="KW-0963">Cytoplasm</keyword>
<organism evidence="11 12">
    <name type="scientific">Natronospira bacteriovora</name>
    <dbReference type="NCBI Taxonomy" id="3069753"/>
    <lineage>
        <taxon>Bacteria</taxon>
        <taxon>Pseudomonadati</taxon>
        <taxon>Pseudomonadota</taxon>
        <taxon>Gammaproteobacteria</taxon>
        <taxon>Natronospirales</taxon>
        <taxon>Natronospiraceae</taxon>
        <taxon>Natronospira</taxon>
    </lineage>
</organism>